<gene>
    <name evidence="1" type="ORF">GCM10025751_21820</name>
</gene>
<dbReference type="GeneID" id="68615940"/>
<dbReference type="RefSeq" id="WP_227777231.1">
    <property type="nucleotide sequence ID" value="NZ_BAABKX010000004.1"/>
</dbReference>
<comment type="caution">
    <text evidence="1">The sequence shown here is derived from an EMBL/GenBank/DDBJ whole genome shotgun (WGS) entry which is preliminary data.</text>
</comment>
<sequence length="118" mass="13481">MFADSNEVLVSFDPEVLEWYSSVVIPLPQHELFEYLLNELMEELGGITEDEVVRVAGRIQNEESQVWMESMAISEAQVATYATETGRRLTLDVSLPSEQSVVENVRRWLENAEDWGSD</sequence>
<evidence type="ECO:0000313" key="1">
    <source>
        <dbReference type="EMBL" id="GAA5049233.1"/>
    </source>
</evidence>
<keyword evidence="2" id="KW-1185">Reference proteome</keyword>
<dbReference type="EMBL" id="BAABKX010000004">
    <property type="protein sequence ID" value="GAA5049233.1"/>
    <property type="molecule type" value="Genomic_DNA"/>
</dbReference>
<evidence type="ECO:0000313" key="2">
    <source>
        <dbReference type="Proteomes" id="UP001501729"/>
    </source>
</evidence>
<reference evidence="1 2" key="1">
    <citation type="journal article" date="2019" name="Int. J. Syst. Evol. Microbiol.">
        <title>The Global Catalogue of Microorganisms (GCM) 10K type strain sequencing project: providing services to taxonomists for standard genome sequencing and annotation.</title>
        <authorList>
            <consortium name="The Broad Institute Genomics Platform"/>
            <consortium name="The Broad Institute Genome Sequencing Center for Infectious Disease"/>
            <person name="Wu L."/>
            <person name="Ma J."/>
        </authorList>
    </citation>
    <scope>NUCLEOTIDE SEQUENCE [LARGE SCALE GENOMIC DNA]</scope>
    <source>
        <strain evidence="1 2">JCM 17504</strain>
    </source>
</reference>
<protein>
    <submittedName>
        <fullName evidence="1">Uncharacterized protein</fullName>
    </submittedName>
</protein>
<accession>A0AAV3UGI2</accession>
<name>A0AAV3UGI2_9EURY</name>
<dbReference type="Proteomes" id="UP001501729">
    <property type="component" value="Unassembled WGS sequence"/>
</dbReference>
<organism evidence="1 2">
    <name type="scientific">Haladaptatus pallidirubidus</name>
    <dbReference type="NCBI Taxonomy" id="1008152"/>
    <lineage>
        <taxon>Archaea</taxon>
        <taxon>Methanobacteriati</taxon>
        <taxon>Methanobacteriota</taxon>
        <taxon>Stenosarchaea group</taxon>
        <taxon>Halobacteria</taxon>
        <taxon>Halobacteriales</taxon>
        <taxon>Haladaptataceae</taxon>
        <taxon>Haladaptatus</taxon>
    </lineage>
</organism>
<proteinExistence type="predicted"/>
<dbReference type="AlphaFoldDB" id="A0AAV3UGI2"/>